<comment type="caution">
    <text evidence="2">The sequence shown here is derived from an EMBL/GenBank/DDBJ whole genome shotgun (WGS) entry which is preliminary data.</text>
</comment>
<keyword evidence="1" id="KW-0812">Transmembrane</keyword>
<reference evidence="2" key="1">
    <citation type="submission" date="2020-05" db="EMBL/GenBank/DDBJ databases">
        <title>Genomic insights into acetone-butanol-ethanol (ABE) fermentation by sequencing solventogenic clostridia strains.</title>
        <authorList>
            <person name="Brown S."/>
        </authorList>
    </citation>
    <scope>NUCLEOTIDE SEQUENCE</scope>
    <source>
        <strain evidence="2">DJ126</strain>
    </source>
</reference>
<dbReference type="EMBL" id="JABSXK010000001">
    <property type="protein sequence ID" value="NRV09912.1"/>
    <property type="molecule type" value="Genomic_DNA"/>
</dbReference>
<evidence type="ECO:0000256" key="1">
    <source>
        <dbReference type="SAM" id="Phobius"/>
    </source>
</evidence>
<dbReference type="NCBIfam" id="TIGR02532">
    <property type="entry name" value="IV_pilin_GFxxxE"/>
    <property type="match status" value="1"/>
</dbReference>
<gene>
    <name evidence="2" type="ORF">DFH45_002875</name>
</gene>
<evidence type="ECO:0000313" key="2">
    <source>
        <dbReference type="EMBL" id="NRV09912.1"/>
    </source>
</evidence>
<feature type="transmembrane region" description="Helical" evidence="1">
    <location>
        <begin position="12"/>
        <end position="31"/>
    </location>
</feature>
<dbReference type="RefSeq" id="WP_077309086.1">
    <property type="nucleotide sequence ID" value="NZ_CP016090.1"/>
</dbReference>
<organism evidence="2 3">
    <name type="scientific">Clostridium beijerinckii</name>
    <name type="common">Clostridium MP</name>
    <dbReference type="NCBI Taxonomy" id="1520"/>
    <lineage>
        <taxon>Bacteria</taxon>
        <taxon>Bacillati</taxon>
        <taxon>Bacillota</taxon>
        <taxon>Clostridia</taxon>
        <taxon>Eubacteriales</taxon>
        <taxon>Clostridiaceae</taxon>
        <taxon>Clostridium</taxon>
    </lineage>
</organism>
<name>A0A9Q5GD35_CLOBE</name>
<accession>A0A9Q5GD35</accession>
<keyword evidence="1" id="KW-0472">Membrane</keyword>
<dbReference type="AlphaFoldDB" id="A0A9Q5GD35"/>
<sequence length="330" mass="37604">MKNNSKKHEGFTLIEVVICMAILSIISVALYDGFVIITKQIRAGQVKQSVALEGKNMLEKMKATDFVVPSVTTDAALKIDDQIELQKEENDDGDIFYTRYLKKDFSVCPREVSMYVEKVTLTPTRVTLNDEQITDELKNTNNINYKVYIGRESNVTGVEDYIKHNITDITPKILESDSNKIAIYVYFETSPSSTRDRAITIKDSKGTTLLDTTETLANATSSKVNLCMNFNYYKKIDNSNLKDVEIYVYNRTGSAANIYLQKDSTQTANVTVCKGEINIYDNRAEDSDENQMGTLYDIKLEISDYSKYKNDEIHQDKDNLFTGYFKKNIH</sequence>
<dbReference type="Pfam" id="PF07963">
    <property type="entry name" value="N_methyl"/>
    <property type="match status" value="1"/>
</dbReference>
<keyword evidence="1" id="KW-1133">Transmembrane helix</keyword>
<protein>
    <submittedName>
        <fullName evidence="2">Prepilin-type N-terminal cleavage/methylation domain-containing protein</fullName>
    </submittedName>
</protein>
<proteinExistence type="predicted"/>
<dbReference type="Proteomes" id="UP000821656">
    <property type="component" value="Unassembled WGS sequence"/>
</dbReference>
<evidence type="ECO:0000313" key="3">
    <source>
        <dbReference type="Proteomes" id="UP000821656"/>
    </source>
</evidence>
<dbReference type="InterPro" id="IPR012902">
    <property type="entry name" value="N_methyl_site"/>
</dbReference>